<keyword evidence="3" id="KW-0862">Zinc</keyword>
<dbReference type="GeneID" id="17261425"/>
<feature type="compositionally biased region" description="Gly residues" evidence="5">
    <location>
        <begin position="676"/>
        <end position="687"/>
    </location>
</feature>
<dbReference type="AlphaFoldDB" id="A0A0D3IVJ4"/>
<sequence length="883" mass="93250">MLSQADAARVAVVRLKAAHTWRAVPRTARLLSPKDREPQTAGLAVSMFDRVCAKAALGAEINVPLDVVGLVCVLVATKFQEVRVPAIEELAKMDLPKGRAPRSRILMKEAEMTVLCLLDWDLHEAAPHQYLEHLFQITGAHHYAVFGLAGASDFDETLVRKAYRKLALKLHPDKNQDPAAKLAWERLSMAIATLVDPQRRHAYDMASARPAPSQYNKPAPARVDPGSAAPPSIHSTSCPHCKMVIRTTVPANHTVGPQAYQLQCPQCKSLMKIEIPPVPRQHAAPSAKWEADRAKQKKADAKAVQALKSRLESRRRAARESRADERRKLRSAEEERHARQRRAELEALLAKQKEAQQRKAQYYGIGDDGKMGECHHCKDGGELLCCDRCPKVFHFECLVPPMREEDLPEGKAGLGDRRAPRPSLIPLRASLCRGVALRAKPPAPGATATRPAGQPLRVGDACEASRQRSKVPAVRVALQTGGPLRVCHIASCDVAGLQPGALHARILTSHTSDMLLPAELRGKAWQPLEECRIRVAPRAAPPGSGGSGQAGFEGAIVSLDALELGVQVAVTGAAGLEWVSLLRDGWVWADAEARPSCSSISEAASRRSEHPPRLADAAAEPWRAARVTRVHADGACDVAYEGGGREERVPPTSLRRIDAAGSGSSTARGAASRGSAGEGAAGEGAAGVAGVKRGSDGVPKRPGFVDLTQGDGPSAGAATAASLASLRSALGAEEAALAAACSATSQKQARASKAAAEARSLSEQARAAAEQARLAAERARKTAALAKEAEAAEAVAKEEAQAAQAQEIKSALVERRVDHVGCVEKHELVALLHQSVSAAGSSAATAAPAEAAAPSPSATAGDIEAARAAAVDIMGSGFVEDLD</sequence>
<evidence type="ECO:0000256" key="5">
    <source>
        <dbReference type="SAM" id="MobiDB-lite"/>
    </source>
</evidence>
<evidence type="ECO:0000313" key="8">
    <source>
        <dbReference type="Proteomes" id="UP000013827"/>
    </source>
</evidence>
<dbReference type="Pfam" id="PF00134">
    <property type="entry name" value="Cyclin_N"/>
    <property type="match status" value="1"/>
</dbReference>
<dbReference type="PANTHER" id="PTHR44137:SF32">
    <property type="entry name" value="DNAJ HEAT SHOCK AMINO-TERMINAL DOMAIN PROTEIN"/>
    <property type="match status" value="1"/>
</dbReference>
<keyword evidence="1" id="KW-0479">Metal-binding</keyword>
<dbReference type="SUPFAM" id="SSF46565">
    <property type="entry name" value="Chaperone J-domain"/>
    <property type="match status" value="1"/>
</dbReference>
<dbReference type="InterPro" id="IPR011011">
    <property type="entry name" value="Znf_FYVE_PHD"/>
</dbReference>
<evidence type="ECO:0000313" key="7">
    <source>
        <dbReference type="EnsemblProtists" id="EOD15279"/>
    </source>
</evidence>
<dbReference type="InterPro" id="IPR019787">
    <property type="entry name" value="Znf_PHD-finger"/>
</dbReference>
<feature type="compositionally biased region" description="Low complexity" evidence="5">
    <location>
        <begin position="659"/>
        <end position="675"/>
    </location>
</feature>
<dbReference type="InterPro" id="IPR036915">
    <property type="entry name" value="Cyclin-like_sf"/>
</dbReference>
<dbReference type="KEGG" id="ehx:EMIHUDRAFT_211412"/>
<evidence type="ECO:0000256" key="4">
    <source>
        <dbReference type="SAM" id="Coils"/>
    </source>
</evidence>
<dbReference type="PROSITE" id="PS50076">
    <property type="entry name" value="DNAJ_2"/>
    <property type="match status" value="1"/>
</dbReference>
<name>A0A0D3IVJ4_EMIH1</name>
<dbReference type="Gene3D" id="1.10.472.10">
    <property type="entry name" value="Cyclin-like"/>
    <property type="match status" value="1"/>
</dbReference>
<evidence type="ECO:0000256" key="2">
    <source>
        <dbReference type="ARBA" id="ARBA00022771"/>
    </source>
</evidence>
<dbReference type="InterPro" id="IPR001965">
    <property type="entry name" value="Znf_PHD"/>
</dbReference>
<dbReference type="Pfam" id="PF00226">
    <property type="entry name" value="DnaJ"/>
    <property type="match status" value="1"/>
</dbReference>
<dbReference type="RefSeq" id="XP_005767708.1">
    <property type="nucleotide sequence ID" value="XM_005767651.1"/>
</dbReference>
<dbReference type="InterPro" id="IPR001623">
    <property type="entry name" value="DnaJ_domain"/>
</dbReference>
<feature type="domain" description="J" evidence="6">
    <location>
        <begin position="141"/>
        <end position="207"/>
    </location>
</feature>
<organism evidence="7 8">
    <name type="scientific">Emiliania huxleyi (strain CCMP1516)</name>
    <dbReference type="NCBI Taxonomy" id="280463"/>
    <lineage>
        <taxon>Eukaryota</taxon>
        <taxon>Haptista</taxon>
        <taxon>Haptophyta</taxon>
        <taxon>Prymnesiophyceae</taxon>
        <taxon>Isochrysidales</taxon>
        <taxon>Noelaerhabdaceae</taxon>
        <taxon>Emiliania</taxon>
    </lineage>
</organism>
<dbReference type="eggNOG" id="KOG0714">
    <property type="taxonomic scope" value="Eukaryota"/>
</dbReference>
<dbReference type="SUPFAM" id="SSF47954">
    <property type="entry name" value="Cyclin-like"/>
    <property type="match status" value="1"/>
</dbReference>
<dbReference type="GO" id="GO:0008270">
    <property type="term" value="F:zinc ion binding"/>
    <property type="evidence" value="ECO:0007669"/>
    <property type="project" value="UniProtKB-KW"/>
</dbReference>
<dbReference type="PaxDb" id="2903-EOD15279"/>
<dbReference type="HOGENOM" id="CLU_326387_0_0_1"/>
<protein>
    <recommendedName>
        <fullName evidence="6">J domain-containing protein</fullName>
    </recommendedName>
</protein>
<dbReference type="Gene3D" id="1.10.287.110">
    <property type="entry name" value="DnaJ domain"/>
    <property type="match status" value="1"/>
</dbReference>
<dbReference type="SMART" id="SM00271">
    <property type="entry name" value="DnaJ"/>
    <property type="match status" value="1"/>
</dbReference>
<evidence type="ECO:0000256" key="3">
    <source>
        <dbReference type="ARBA" id="ARBA00022833"/>
    </source>
</evidence>
<feature type="compositionally biased region" description="Basic and acidic residues" evidence="5">
    <location>
        <begin position="309"/>
        <end position="338"/>
    </location>
</feature>
<dbReference type="InterPro" id="IPR006671">
    <property type="entry name" value="Cyclin_N"/>
</dbReference>
<evidence type="ECO:0000256" key="1">
    <source>
        <dbReference type="ARBA" id="ARBA00022723"/>
    </source>
</evidence>
<accession>A0A0D3IVJ4</accession>
<dbReference type="InterPro" id="IPR036869">
    <property type="entry name" value="J_dom_sf"/>
</dbReference>
<dbReference type="PANTHER" id="PTHR44137">
    <property type="entry name" value="BNAC03G44070D PROTEIN"/>
    <property type="match status" value="1"/>
</dbReference>
<dbReference type="Pfam" id="PF00628">
    <property type="entry name" value="PHD"/>
    <property type="match status" value="1"/>
</dbReference>
<feature type="region of interest" description="Disordered" evidence="5">
    <location>
        <begin position="641"/>
        <end position="716"/>
    </location>
</feature>
<dbReference type="Gene3D" id="3.30.40.10">
    <property type="entry name" value="Zinc/RING finger domain, C3HC4 (zinc finger)"/>
    <property type="match status" value="1"/>
</dbReference>
<dbReference type="eggNOG" id="KOG4299">
    <property type="taxonomic scope" value="Eukaryota"/>
</dbReference>
<evidence type="ECO:0000259" key="6">
    <source>
        <dbReference type="PROSITE" id="PS50076"/>
    </source>
</evidence>
<dbReference type="EnsemblProtists" id="EOD15279">
    <property type="protein sequence ID" value="EOD15279"/>
    <property type="gene ID" value="EMIHUDRAFT_211412"/>
</dbReference>
<proteinExistence type="predicted"/>
<feature type="coiled-coil region" evidence="4">
    <location>
        <begin position="751"/>
        <end position="815"/>
    </location>
</feature>
<keyword evidence="2" id="KW-0863">Zinc-finger</keyword>
<reference evidence="8" key="1">
    <citation type="journal article" date="2013" name="Nature">
        <title>Pan genome of the phytoplankton Emiliania underpins its global distribution.</title>
        <authorList>
            <person name="Read B.A."/>
            <person name="Kegel J."/>
            <person name="Klute M.J."/>
            <person name="Kuo A."/>
            <person name="Lefebvre S.C."/>
            <person name="Maumus F."/>
            <person name="Mayer C."/>
            <person name="Miller J."/>
            <person name="Monier A."/>
            <person name="Salamov A."/>
            <person name="Young J."/>
            <person name="Aguilar M."/>
            <person name="Claverie J.M."/>
            <person name="Frickenhaus S."/>
            <person name="Gonzalez K."/>
            <person name="Herman E.K."/>
            <person name="Lin Y.C."/>
            <person name="Napier J."/>
            <person name="Ogata H."/>
            <person name="Sarno A.F."/>
            <person name="Shmutz J."/>
            <person name="Schroeder D."/>
            <person name="de Vargas C."/>
            <person name="Verret F."/>
            <person name="von Dassow P."/>
            <person name="Valentin K."/>
            <person name="Van de Peer Y."/>
            <person name="Wheeler G."/>
            <person name="Dacks J.B."/>
            <person name="Delwiche C.F."/>
            <person name="Dyhrman S.T."/>
            <person name="Glockner G."/>
            <person name="John U."/>
            <person name="Richards T."/>
            <person name="Worden A.Z."/>
            <person name="Zhang X."/>
            <person name="Grigoriev I.V."/>
            <person name="Allen A.E."/>
            <person name="Bidle K."/>
            <person name="Borodovsky M."/>
            <person name="Bowler C."/>
            <person name="Brownlee C."/>
            <person name="Cock J.M."/>
            <person name="Elias M."/>
            <person name="Gladyshev V.N."/>
            <person name="Groth M."/>
            <person name="Guda C."/>
            <person name="Hadaegh A."/>
            <person name="Iglesias-Rodriguez M.D."/>
            <person name="Jenkins J."/>
            <person name="Jones B.M."/>
            <person name="Lawson T."/>
            <person name="Leese F."/>
            <person name="Lindquist E."/>
            <person name="Lobanov A."/>
            <person name="Lomsadze A."/>
            <person name="Malik S.B."/>
            <person name="Marsh M.E."/>
            <person name="Mackinder L."/>
            <person name="Mock T."/>
            <person name="Mueller-Roeber B."/>
            <person name="Pagarete A."/>
            <person name="Parker M."/>
            <person name="Probert I."/>
            <person name="Quesneville H."/>
            <person name="Raines C."/>
            <person name="Rensing S.A."/>
            <person name="Riano-Pachon D.M."/>
            <person name="Richier S."/>
            <person name="Rokitta S."/>
            <person name="Shiraiwa Y."/>
            <person name="Soanes D.M."/>
            <person name="van der Giezen M."/>
            <person name="Wahlund T.M."/>
            <person name="Williams B."/>
            <person name="Wilson W."/>
            <person name="Wolfe G."/>
            <person name="Wurch L.L."/>
        </authorList>
    </citation>
    <scope>NUCLEOTIDE SEQUENCE</scope>
</reference>
<feature type="region of interest" description="Disordered" evidence="5">
    <location>
        <begin position="207"/>
        <end position="233"/>
    </location>
</feature>
<dbReference type="Proteomes" id="UP000013827">
    <property type="component" value="Unassembled WGS sequence"/>
</dbReference>
<dbReference type="CDD" id="cd06257">
    <property type="entry name" value="DnaJ"/>
    <property type="match status" value="1"/>
</dbReference>
<dbReference type="InterPro" id="IPR013083">
    <property type="entry name" value="Znf_RING/FYVE/PHD"/>
</dbReference>
<keyword evidence="4" id="KW-0175">Coiled coil</keyword>
<feature type="region of interest" description="Disordered" evidence="5">
    <location>
        <begin position="308"/>
        <end position="338"/>
    </location>
</feature>
<reference evidence="7" key="2">
    <citation type="submission" date="2024-10" db="UniProtKB">
        <authorList>
            <consortium name="EnsemblProtists"/>
        </authorList>
    </citation>
    <scope>IDENTIFICATION</scope>
</reference>
<dbReference type="SUPFAM" id="SSF57903">
    <property type="entry name" value="FYVE/PHD zinc finger"/>
    <property type="match status" value="1"/>
</dbReference>
<dbReference type="SMART" id="SM00249">
    <property type="entry name" value="PHD"/>
    <property type="match status" value="1"/>
</dbReference>
<keyword evidence="8" id="KW-1185">Reference proteome</keyword>